<comment type="caution">
    <text evidence="6">The sequence shown here is derived from an EMBL/GenBank/DDBJ whole genome shotgun (WGS) entry which is preliminary data.</text>
</comment>
<proteinExistence type="inferred from homology"/>
<accession>A0A2W4JPN2</accession>
<evidence type="ECO:0000313" key="7">
    <source>
        <dbReference type="Proteomes" id="UP000249324"/>
    </source>
</evidence>
<comment type="catalytic activity">
    <reaction evidence="3">
        <text>a (3S)-3-hydroxyacyl-CoA = a (2E)-enoyl-CoA + H2O</text>
        <dbReference type="Rhea" id="RHEA:16105"/>
        <dbReference type="ChEBI" id="CHEBI:15377"/>
        <dbReference type="ChEBI" id="CHEBI:57318"/>
        <dbReference type="ChEBI" id="CHEBI:58856"/>
        <dbReference type="EC" id="4.2.1.17"/>
    </reaction>
</comment>
<evidence type="ECO:0000313" key="6">
    <source>
        <dbReference type="EMBL" id="PZN00502.1"/>
    </source>
</evidence>
<comment type="catalytic activity">
    <reaction evidence="4">
        <text>a 4-saturated-(3S)-3-hydroxyacyl-CoA = a (3E)-enoyl-CoA + H2O</text>
        <dbReference type="Rhea" id="RHEA:20724"/>
        <dbReference type="ChEBI" id="CHEBI:15377"/>
        <dbReference type="ChEBI" id="CHEBI:58521"/>
        <dbReference type="ChEBI" id="CHEBI:137480"/>
        <dbReference type="EC" id="4.2.1.17"/>
    </reaction>
</comment>
<dbReference type="STRING" id="1111738.GCA_000427905_00262"/>
<dbReference type="CDD" id="cd06558">
    <property type="entry name" value="crotonase-like"/>
    <property type="match status" value="1"/>
</dbReference>
<evidence type="ECO:0000256" key="1">
    <source>
        <dbReference type="ARBA" id="ARBA00005254"/>
    </source>
</evidence>
<dbReference type="AlphaFoldDB" id="A0A2W4JPN2"/>
<dbReference type="EMBL" id="QGUI01000085">
    <property type="protein sequence ID" value="PZN00502.1"/>
    <property type="molecule type" value="Genomic_DNA"/>
</dbReference>
<dbReference type="PANTHER" id="PTHR11941">
    <property type="entry name" value="ENOYL-COA HYDRATASE-RELATED"/>
    <property type="match status" value="1"/>
</dbReference>
<dbReference type="GO" id="GO:0016853">
    <property type="term" value="F:isomerase activity"/>
    <property type="evidence" value="ECO:0007669"/>
    <property type="project" value="UniProtKB-KW"/>
</dbReference>
<dbReference type="InterPro" id="IPR014748">
    <property type="entry name" value="Enoyl-CoA_hydra_C"/>
</dbReference>
<dbReference type="InterPro" id="IPR001753">
    <property type="entry name" value="Enoyl-CoA_hydra/iso"/>
</dbReference>
<name>A0A2W4JPN2_9PSEU</name>
<reference evidence="5 7" key="3">
    <citation type="journal article" date="2021" name="BMC Genomics">
        <title>Genome-resolved metagenome and metatranscriptome analyses of thermophilic composting reveal key bacterial players and their metabolic interactions.</title>
        <authorList>
            <person name="Braga L.P.P."/>
            <person name="Pereira R.V."/>
            <person name="Martins L.F."/>
            <person name="Moura L.M.S."/>
            <person name="Sanchez F.B."/>
            <person name="Patane J.S.L."/>
            <person name="da Silva A.M."/>
            <person name="Setubal J.C."/>
        </authorList>
    </citation>
    <scope>NUCLEOTIDE SEQUENCE [LARGE SCALE GENOMIC DNA]</scope>
    <source>
        <strain evidence="5">ZC4RG45</strain>
    </source>
</reference>
<dbReference type="InterPro" id="IPR029045">
    <property type="entry name" value="ClpP/crotonase-like_dom_sf"/>
</dbReference>
<reference evidence="5" key="4">
    <citation type="submission" date="2023-08" db="EMBL/GenBank/DDBJ databases">
        <authorList>
            <person name="Guima S.E.S."/>
            <person name="Martins L.F."/>
            <person name="Silva A.M."/>
            <person name="Setubal J.C."/>
        </authorList>
    </citation>
    <scope>NUCLEOTIDE SEQUENCE</scope>
    <source>
        <strain evidence="5">ZC4RG45</strain>
    </source>
</reference>
<dbReference type="Gene3D" id="1.10.12.10">
    <property type="entry name" value="Lyase 2-enoyl-coa Hydratase, Chain A, domain 2"/>
    <property type="match status" value="1"/>
</dbReference>
<protein>
    <submittedName>
        <fullName evidence="6">Enoyl-CoA hydratase/isomerase family protein</fullName>
    </submittedName>
</protein>
<dbReference type="Proteomes" id="UP000249324">
    <property type="component" value="Unassembled WGS sequence"/>
</dbReference>
<comment type="similarity">
    <text evidence="1">Belongs to the enoyl-CoA hydratase/isomerase family.</text>
</comment>
<keyword evidence="6" id="KW-0413">Isomerase</keyword>
<dbReference type="Gene3D" id="3.90.226.10">
    <property type="entry name" value="2-enoyl-CoA Hydratase, Chain A, domain 1"/>
    <property type="match status" value="1"/>
</dbReference>
<gene>
    <name evidence="5" type="ORF">DIU77_010760</name>
    <name evidence="6" type="ORF">DIU77_03580</name>
</gene>
<dbReference type="GO" id="GO:0004300">
    <property type="term" value="F:enoyl-CoA hydratase activity"/>
    <property type="evidence" value="ECO:0007669"/>
    <property type="project" value="UniProtKB-EC"/>
</dbReference>
<dbReference type="SUPFAM" id="SSF52096">
    <property type="entry name" value="ClpP/crotonase"/>
    <property type="match status" value="1"/>
</dbReference>
<dbReference type="GO" id="GO:0006635">
    <property type="term" value="P:fatty acid beta-oxidation"/>
    <property type="evidence" value="ECO:0007669"/>
    <property type="project" value="TreeGrafter"/>
</dbReference>
<sequence length="264" mass="28460">MLTSTSTLAVDYEENGVAVVTLNRPERLNAVSPEMHHELQELFGQVDSDDDTRVVVITGAGRGFCSGGDTKTMAARHQASGEPLRVYSRGRHLITTMLSVEKPLVAMVNGPAAGLGATIALFCDAVFMSDAASIGDRHVNVGLVAGDGGAVVWPLLVGPLRAKELLMTGRMLSGQEAYDLGLVNRVVPAAQLCEQTLAFAQEIAAQPPYAVRATKASINRFVHLVNSHVLDASLAWERISMKTQDHFEALRARQERRPGVYHGY</sequence>
<dbReference type="PANTHER" id="PTHR11941:SF54">
    <property type="entry name" value="ENOYL-COA HYDRATASE, MITOCHONDRIAL"/>
    <property type="match status" value="1"/>
</dbReference>
<evidence type="ECO:0000256" key="2">
    <source>
        <dbReference type="ARBA" id="ARBA00023239"/>
    </source>
</evidence>
<keyword evidence="2" id="KW-0456">Lyase</keyword>
<organism evidence="6">
    <name type="scientific">Thermocrispum agreste</name>
    <dbReference type="NCBI Taxonomy" id="37925"/>
    <lineage>
        <taxon>Bacteria</taxon>
        <taxon>Bacillati</taxon>
        <taxon>Actinomycetota</taxon>
        <taxon>Actinomycetes</taxon>
        <taxon>Pseudonocardiales</taxon>
        <taxon>Pseudonocardiaceae</taxon>
        <taxon>Thermocrispum</taxon>
    </lineage>
</organism>
<dbReference type="EMBL" id="QGUI02000122">
    <property type="protein sequence ID" value="MFO7192710.1"/>
    <property type="molecule type" value="Genomic_DNA"/>
</dbReference>
<dbReference type="Pfam" id="PF00378">
    <property type="entry name" value="ECH_1"/>
    <property type="match status" value="1"/>
</dbReference>
<evidence type="ECO:0000256" key="3">
    <source>
        <dbReference type="ARBA" id="ARBA00023709"/>
    </source>
</evidence>
<evidence type="ECO:0000313" key="5">
    <source>
        <dbReference type="EMBL" id="MFO7192710.1"/>
    </source>
</evidence>
<reference evidence="5" key="1">
    <citation type="submission" date="2018-05" db="EMBL/GenBank/DDBJ databases">
        <authorList>
            <person name="Moura L."/>
            <person name="Setubal J.C."/>
        </authorList>
    </citation>
    <scope>NUCLEOTIDE SEQUENCE</scope>
    <source>
        <strain evidence="5">ZC4RG45</strain>
    </source>
</reference>
<reference evidence="6" key="2">
    <citation type="submission" date="2018-05" db="EMBL/GenBank/DDBJ databases">
        <authorList>
            <person name="Lanie J.A."/>
            <person name="Ng W.-L."/>
            <person name="Kazmierczak K.M."/>
            <person name="Andrzejewski T.M."/>
            <person name="Davidsen T.M."/>
            <person name="Wayne K.J."/>
            <person name="Tettelin H."/>
            <person name="Glass J.I."/>
            <person name="Rusch D."/>
            <person name="Podicherti R."/>
            <person name="Tsui H.-C.T."/>
            <person name="Winkler M.E."/>
        </authorList>
    </citation>
    <scope>NUCLEOTIDE SEQUENCE</scope>
    <source>
        <strain evidence="6">ZC4RG45</strain>
    </source>
</reference>
<evidence type="ECO:0000256" key="4">
    <source>
        <dbReference type="ARBA" id="ARBA00023717"/>
    </source>
</evidence>